<evidence type="ECO:0000256" key="9">
    <source>
        <dbReference type="ARBA" id="ARBA00023136"/>
    </source>
</evidence>
<evidence type="ECO:0000313" key="12">
    <source>
        <dbReference type="Proteomes" id="UP000053586"/>
    </source>
</evidence>
<feature type="transmembrane region" description="Helical" evidence="10">
    <location>
        <begin position="171"/>
        <end position="188"/>
    </location>
</feature>
<dbReference type="NCBIfam" id="TIGR01528">
    <property type="entry name" value="NMN_trans_PnuC"/>
    <property type="match status" value="1"/>
</dbReference>
<accession>H5TBC8</accession>
<dbReference type="AlphaFoldDB" id="H5TBC8"/>
<dbReference type="PANTHER" id="PTHR36122:SF2">
    <property type="entry name" value="NICOTINAMIDE RIBOSIDE TRANSPORTER PNUC"/>
    <property type="match status" value="1"/>
</dbReference>
<keyword evidence="12" id="KW-1185">Reference proteome</keyword>
<keyword evidence="5" id="KW-0813">Transport</keyword>
<proteinExistence type="inferred from homology"/>
<dbReference type="OrthoDB" id="9791248at2"/>
<keyword evidence="7 10" id="KW-0812">Transmembrane</keyword>
<protein>
    <recommendedName>
        <fullName evidence="4">Nicotinamide riboside transporter PnuC</fullName>
    </recommendedName>
</protein>
<keyword evidence="9 10" id="KW-0472">Membrane</keyword>
<evidence type="ECO:0000256" key="5">
    <source>
        <dbReference type="ARBA" id="ARBA00022448"/>
    </source>
</evidence>
<comment type="caution">
    <text evidence="11">The sequence shown here is derived from an EMBL/GenBank/DDBJ whole genome shotgun (WGS) entry which is preliminary data.</text>
</comment>
<evidence type="ECO:0000313" key="11">
    <source>
        <dbReference type="EMBL" id="GAB55605.1"/>
    </source>
</evidence>
<evidence type="ECO:0000256" key="10">
    <source>
        <dbReference type="SAM" id="Phobius"/>
    </source>
</evidence>
<gene>
    <name evidence="11" type="primary">pnuC</name>
    <name evidence="11" type="ORF">GPUN_1484</name>
</gene>
<dbReference type="GO" id="GO:0034257">
    <property type="term" value="F:nicotinamide riboside transmembrane transporter activity"/>
    <property type="evidence" value="ECO:0007669"/>
    <property type="project" value="InterPro"/>
</dbReference>
<sequence length="202" mass="23637">MAFFEAVSQQWQQQSISEVFAVLLAVVYVWLAAQESLWCWPAGFISTCLYAYIYWDVTLFFQMILNVYYMAVAVWGFIYWGRSGDKKVSISRMNWHNHVSVLLFGAVTSTVIFFIAIQFLNYELVLLDITLTVFSLITTYLTVTKKLENWIYWSIINVVSMVLLYDRGLYLTTVLMLIYLVLALRGLMHWQSVYRQGKDYVA</sequence>
<evidence type="ECO:0000256" key="6">
    <source>
        <dbReference type="ARBA" id="ARBA00022475"/>
    </source>
</evidence>
<reference evidence="11 12" key="1">
    <citation type="journal article" date="2012" name="J. Bacteriol.">
        <title>Genome sequence of proteorhodopsin-containing sea ice bacterium Glaciecola punicea ACAM 611T.</title>
        <authorList>
            <person name="Qin Q.-L."/>
            <person name="Xie B.-B."/>
            <person name="Shu Y.-L."/>
            <person name="Rong J.-C."/>
            <person name="Zhao D.-L."/>
            <person name="Zhang X.-Y."/>
            <person name="Chen X.-L."/>
            <person name="Zhou B.-C."/>
            <person name="Zhanga Y.-Z."/>
        </authorList>
    </citation>
    <scope>NUCLEOTIDE SEQUENCE [LARGE SCALE GENOMIC DNA]</scope>
    <source>
        <strain evidence="11 12">ACAM 611</strain>
    </source>
</reference>
<evidence type="ECO:0000256" key="1">
    <source>
        <dbReference type="ARBA" id="ARBA00002672"/>
    </source>
</evidence>
<dbReference type="InterPro" id="IPR006419">
    <property type="entry name" value="NMN_transpt_PnuC"/>
</dbReference>
<dbReference type="Proteomes" id="UP000053586">
    <property type="component" value="Unassembled WGS sequence"/>
</dbReference>
<dbReference type="EMBL" id="BAET01000013">
    <property type="protein sequence ID" value="GAB55605.1"/>
    <property type="molecule type" value="Genomic_DNA"/>
</dbReference>
<evidence type="ECO:0000256" key="3">
    <source>
        <dbReference type="ARBA" id="ARBA00006669"/>
    </source>
</evidence>
<dbReference type="eggNOG" id="COG3201">
    <property type="taxonomic scope" value="Bacteria"/>
</dbReference>
<evidence type="ECO:0000256" key="8">
    <source>
        <dbReference type="ARBA" id="ARBA00022989"/>
    </source>
</evidence>
<dbReference type="GO" id="GO:0005886">
    <property type="term" value="C:plasma membrane"/>
    <property type="evidence" value="ECO:0007669"/>
    <property type="project" value="UniProtKB-SubCell"/>
</dbReference>
<comment type="function">
    <text evidence="1">Required for nicotinamide riboside transport across the inner membrane.</text>
</comment>
<keyword evidence="6" id="KW-1003">Cell membrane</keyword>
<evidence type="ECO:0000256" key="7">
    <source>
        <dbReference type="ARBA" id="ARBA00022692"/>
    </source>
</evidence>
<comment type="subcellular location">
    <subcellularLocation>
        <location evidence="2">Cell membrane</location>
        <topology evidence="2">Multi-pass membrane protein</topology>
    </subcellularLocation>
</comment>
<keyword evidence="8 10" id="KW-1133">Transmembrane helix</keyword>
<feature type="transmembrane region" description="Helical" evidence="10">
    <location>
        <begin position="12"/>
        <end position="31"/>
    </location>
</feature>
<dbReference type="Pfam" id="PF04973">
    <property type="entry name" value="NMN_transporter"/>
    <property type="match status" value="1"/>
</dbReference>
<feature type="transmembrane region" description="Helical" evidence="10">
    <location>
        <begin position="101"/>
        <end position="119"/>
    </location>
</feature>
<reference evidence="11 12" key="2">
    <citation type="journal article" date="2017" name="Antonie Van Leeuwenhoek">
        <title>Rhizobium rhizosphaerae sp. nov., a novel species isolated from rice rhizosphere.</title>
        <authorList>
            <person name="Zhao J.J."/>
            <person name="Zhang J."/>
            <person name="Zhang R.J."/>
            <person name="Zhang C.W."/>
            <person name="Yin H.Q."/>
            <person name="Zhang X.X."/>
        </authorList>
    </citation>
    <scope>NUCLEOTIDE SEQUENCE [LARGE SCALE GENOMIC DNA]</scope>
    <source>
        <strain evidence="11 12">ACAM 611</strain>
    </source>
</reference>
<dbReference type="PANTHER" id="PTHR36122">
    <property type="entry name" value="NICOTINAMIDE RIBOSIDE TRANSPORTER PNUC"/>
    <property type="match status" value="1"/>
</dbReference>
<name>H5TBC8_9ALTE</name>
<feature type="transmembrane region" description="Helical" evidence="10">
    <location>
        <begin position="38"/>
        <end position="55"/>
    </location>
</feature>
<evidence type="ECO:0000256" key="4">
    <source>
        <dbReference type="ARBA" id="ARBA00017522"/>
    </source>
</evidence>
<dbReference type="STRING" id="56804.BAE46_12670"/>
<evidence type="ECO:0000256" key="2">
    <source>
        <dbReference type="ARBA" id="ARBA00004651"/>
    </source>
</evidence>
<comment type="similarity">
    <text evidence="3">Belongs to the nicotinamide ribonucleoside (NR) uptake permease (TC 4.B.1) family.</text>
</comment>
<organism evidence="11 12">
    <name type="scientific">Glaciecola punicea ACAM 611</name>
    <dbReference type="NCBI Taxonomy" id="1121923"/>
    <lineage>
        <taxon>Bacteria</taxon>
        <taxon>Pseudomonadati</taxon>
        <taxon>Pseudomonadota</taxon>
        <taxon>Gammaproteobacteria</taxon>
        <taxon>Alteromonadales</taxon>
        <taxon>Alteromonadaceae</taxon>
        <taxon>Glaciecola</taxon>
    </lineage>
</organism>
<feature type="transmembrane region" description="Helical" evidence="10">
    <location>
        <begin position="61"/>
        <end position="80"/>
    </location>
</feature>
<dbReference type="RefSeq" id="WP_006004843.1">
    <property type="nucleotide sequence ID" value="NZ_BAET01000013.1"/>
</dbReference>
<feature type="transmembrane region" description="Helical" evidence="10">
    <location>
        <begin position="125"/>
        <end position="143"/>
    </location>
</feature>
<feature type="transmembrane region" description="Helical" evidence="10">
    <location>
        <begin position="150"/>
        <end position="165"/>
    </location>
</feature>